<sequence length="90" mass="10928">MSKDKYILNGNKMLVDGCFLIDWYQSFKKKMTEFNNPLLNIPPEDMFKQEEDKDKLKLIRQKTEEIISIYKDLFETFKKSLSRKDIKNLW</sequence>
<protein>
    <recommendedName>
        <fullName evidence="2">PIN like domain-containing protein</fullName>
    </recommendedName>
</protein>
<proteinExistence type="predicted"/>
<evidence type="ECO:0000313" key="1">
    <source>
        <dbReference type="EMBL" id="KKN53346.1"/>
    </source>
</evidence>
<name>A0A0F9TW27_9ZZZZ</name>
<gene>
    <name evidence="1" type="ORF">LCGC14_0603160</name>
</gene>
<organism evidence="1">
    <name type="scientific">marine sediment metagenome</name>
    <dbReference type="NCBI Taxonomy" id="412755"/>
    <lineage>
        <taxon>unclassified sequences</taxon>
        <taxon>metagenomes</taxon>
        <taxon>ecological metagenomes</taxon>
    </lineage>
</organism>
<dbReference type="EMBL" id="LAZR01000975">
    <property type="protein sequence ID" value="KKN53346.1"/>
    <property type="molecule type" value="Genomic_DNA"/>
</dbReference>
<comment type="caution">
    <text evidence="1">The sequence shown here is derived from an EMBL/GenBank/DDBJ whole genome shotgun (WGS) entry which is preliminary data.</text>
</comment>
<reference evidence="1" key="1">
    <citation type="journal article" date="2015" name="Nature">
        <title>Complex archaea that bridge the gap between prokaryotes and eukaryotes.</title>
        <authorList>
            <person name="Spang A."/>
            <person name="Saw J.H."/>
            <person name="Jorgensen S.L."/>
            <person name="Zaremba-Niedzwiedzka K."/>
            <person name="Martijn J."/>
            <person name="Lind A.E."/>
            <person name="van Eijk R."/>
            <person name="Schleper C."/>
            <person name="Guy L."/>
            <person name="Ettema T.J."/>
        </authorList>
    </citation>
    <scope>NUCLEOTIDE SEQUENCE</scope>
</reference>
<evidence type="ECO:0008006" key="2">
    <source>
        <dbReference type="Google" id="ProtNLM"/>
    </source>
</evidence>
<dbReference type="AlphaFoldDB" id="A0A0F9TW27"/>
<accession>A0A0F9TW27</accession>